<evidence type="ECO:0000313" key="6">
    <source>
        <dbReference type="Proteomes" id="UP000481109"/>
    </source>
</evidence>
<sequence length="342" mass="36705">MKAEEAALELIHDSRGIPLPEQADWWRAATLASPLPTRVHPERAESFSVRVAALTLGDTLMNAVSRGSESASRTAALIRRSDPETFQLELVTSGRKFLAQAQRSSEVTPGQLVLYDSSQPLESRSAPPGSGSGPTTSLIVHVPRRLLPVPARHAATLIAAPIQATQGPGLLLAQFLRGLAAGGGGSTSGYGRARLGTVMIDLMGAVLAHRLERDALQGDAGERVLSLRIHSYIRHHLTHPELTPASIAAAHQISVRSLQRLFRAEGTTTTELVRLLRLGRAAQALTDPRQITVPVHAVGARWGFPRAADFSRAFRSVYGMPPGEYRLRAQAGAPSQEPVAER</sequence>
<protein>
    <submittedName>
        <fullName evidence="5">Helix-turn-helix domain-containing protein</fullName>
    </submittedName>
</protein>
<dbReference type="PROSITE" id="PS01124">
    <property type="entry name" value="HTH_ARAC_FAMILY_2"/>
    <property type="match status" value="1"/>
</dbReference>
<accession>A0A6G4XFG6</accession>
<dbReference type="Pfam" id="PF12833">
    <property type="entry name" value="HTH_18"/>
    <property type="match status" value="1"/>
</dbReference>
<dbReference type="PANTHER" id="PTHR46796:SF6">
    <property type="entry name" value="ARAC SUBFAMILY"/>
    <property type="match status" value="1"/>
</dbReference>
<evidence type="ECO:0000313" key="5">
    <source>
        <dbReference type="EMBL" id="NGO75973.1"/>
    </source>
</evidence>
<evidence type="ECO:0000259" key="4">
    <source>
        <dbReference type="PROSITE" id="PS01124"/>
    </source>
</evidence>
<dbReference type="InterPro" id="IPR050204">
    <property type="entry name" value="AraC_XylS_family_regulators"/>
</dbReference>
<dbReference type="EMBL" id="JAAKZW010000024">
    <property type="protein sequence ID" value="NGO75973.1"/>
    <property type="molecule type" value="Genomic_DNA"/>
</dbReference>
<keyword evidence="6" id="KW-1185">Reference proteome</keyword>
<dbReference type="Pfam" id="PF14525">
    <property type="entry name" value="AraC_binding_2"/>
    <property type="match status" value="1"/>
</dbReference>
<dbReference type="InterPro" id="IPR035418">
    <property type="entry name" value="AraC-bd_2"/>
</dbReference>
<gene>
    <name evidence="5" type="ORF">G6045_09845</name>
</gene>
<dbReference type="PANTHER" id="PTHR46796">
    <property type="entry name" value="HTH-TYPE TRANSCRIPTIONAL ACTIVATOR RHAS-RELATED"/>
    <property type="match status" value="1"/>
</dbReference>
<keyword evidence="2" id="KW-0238">DNA-binding</keyword>
<keyword evidence="1" id="KW-0805">Transcription regulation</keyword>
<dbReference type="SUPFAM" id="SSF46689">
    <property type="entry name" value="Homeodomain-like"/>
    <property type="match status" value="1"/>
</dbReference>
<organism evidence="5 6">
    <name type="scientific">Streptomyces mesophilus</name>
    <dbReference type="NCBI Taxonomy" id="1775132"/>
    <lineage>
        <taxon>Bacteria</taxon>
        <taxon>Bacillati</taxon>
        <taxon>Actinomycetota</taxon>
        <taxon>Actinomycetes</taxon>
        <taxon>Kitasatosporales</taxon>
        <taxon>Streptomycetaceae</taxon>
        <taxon>Streptomyces</taxon>
    </lineage>
</organism>
<reference evidence="5 6" key="1">
    <citation type="submission" date="2020-02" db="EMBL/GenBank/DDBJ databases">
        <title>Whole-genome analyses of novel actinobacteria.</title>
        <authorList>
            <person name="Sahin N."/>
            <person name="Tokatli A."/>
        </authorList>
    </citation>
    <scope>NUCLEOTIDE SEQUENCE [LARGE SCALE GENOMIC DNA]</scope>
    <source>
        <strain evidence="5 6">YC504</strain>
    </source>
</reference>
<dbReference type="SMART" id="SM00342">
    <property type="entry name" value="HTH_ARAC"/>
    <property type="match status" value="1"/>
</dbReference>
<dbReference type="Proteomes" id="UP000481109">
    <property type="component" value="Unassembled WGS sequence"/>
</dbReference>
<name>A0A6G4XFG6_9ACTN</name>
<comment type="caution">
    <text evidence="5">The sequence shown here is derived from an EMBL/GenBank/DDBJ whole genome shotgun (WGS) entry which is preliminary data.</text>
</comment>
<dbReference type="InterPro" id="IPR009057">
    <property type="entry name" value="Homeodomain-like_sf"/>
</dbReference>
<evidence type="ECO:0000256" key="2">
    <source>
        <dbReference type="ARBA" id="ARBA00023125"/>
    </source>
</evidence>
<evidence type="ECO:0000256" key="3">
    <source>
        <dbReference type="ARBA" id="ARBA00023163"/>
    </source>
</evidence>
<dbReference type="GO" id="GO:0043565">
    <property type="term" value="F:sequence-specific DNA binding"/>
    <property type="evidence" value="ECO:0007669"/>
    <property type="project" value="InterPro"/>
</dbReference>
<dbReference type="InterPro" id="IPR018060">
    <property type="entry name" value="HTH_AraC"/>
</dbReference>
<proteinExistence type="predicted"/>
<dbReference type="AlphaFoldDB" id="A0A6G4XFG6"/>
<keyword evidence="3" id="KW-0804">Transcription</keyword>
<feature type="domain" description="HTH araC/xylS-type" evidence="4">
    <location>
        <begin position="227"/>
        <end position="328"/>
    </location>
</feature>
<evidence type="ECO:0000256" key="1">
    <source>
        <dbReference type="ARBA" id="ARBA00023015"/>
    </source>
</evidence>
<dbReference type="GO" id="GO:0003700">
    <property type="term" value="F:DNA-binding transcription factor activity"/>
    <property type="evidence" value="ECO:0007669"/>
    <property type="project" value="InterPro"/>
</dbReference>
<dbReference type="InterPro" id="IPR018062">
    <property type="entry name" value="HTH_AraC-typ_CS"/>
</dbReference>
<dbReference type="Gene3D" id="1.10.10.60">
    <property type="entry name" value="Homeodomain-like"/>
    <property type="match status" value="1"/>
</dbReference>
<dbReference type="RefSeq" id="WP_165331484.1">
    <property type="nucleotide sequence ID" value="NZ_JAAKZW010000024.1"/>
</dbReference>
<dbReference type="PROSITE" id="PS00041">
    <property type="entry name" value="HTH_ARAC_FAMILY_1"/>
    <property type="match status" value="1"/>
</dbReference>